<dbReference type="InterPro" id="IPR005174">
    <property type="entry name" value="KIB1-4_b-propeller"/>
</dbReference>
<dbReference type="PANTHER" id="PTHR31672">
    <property type="entry name" value="BNACNNG10540D PROTEIN"/>
    <property type="match status" value="1"/>
</dbReference>
<dbReference type="PANTHER" id="PTHR31672:SF2">
    <property type="entry name" value="F-BOX DOMAIN-CONTAINING PROTEIN"/>
    <property type="match status" value="1"/>
</dbReference>
<feature type="domain" description="F-box" evidence="1">
    <location>
        <begin position="36"/>
        <end position="82"/>
    </location>
</feature>
<dbReference type="AlphaFoldDB" id="A9NV51"/>
<accession>A9NV51</accession>
<evidence type="ECO:0000313" key="2">
    <source>
        <dbReference type="EMBL" id="ABK24512.1"/>
    </source>
</evidence>
<evidence type="ECO:0000259" key="1">
    <source>
        <dbReference type="PROSITE" id="PS50181"/>
    </source>
</evidence>
<protein>
    <recommendedName>
        <fullName evidence="1">F-box domain-containing protein</fullName>
    </recommendedName>
</protein>
<reference evidence="2" key="1">
    <citation type="journal article" date="2008" name="BMC Genomics">
        <title>A conifer genomics resource of 200,000 spruce (Picea spp.) ESTs and 6,464 high-quality, sequence-finished full-length cDNAs for Sitka spruce (Picea sitchensis).</title>
        <authorList>
            <person name="Ralph S.G."/>
            <person name="Chun H.J."/>
            <person name="Kolosova N."/>
            <person name="Cooper D."/>
            <person name="Oddy C."/>
            <person name="Ritland C.E."/>
            <person name="Kirkpatrick R."/>
            <person name="Moore R."/>
            <person name="Barber S."/>
            <person name="Holt R.A."/>
            <person name="Jones S.J."/>
            <person name="Marra M.A."/>
            <person name="Douglas C.J."/>
            <person name="Ritland K."/>
            <person name="Bohlmann J."/>
        </authorList>
    </citation>
    <scope>NUCLEOTIDE SEQUENCE</scope>
    <source>
        <tissue evidence="2">Green portion of the leader tissue</tissue>
    </source>
</reference>
<proteinExistence type="evidence at transcript level"/>
<dbReference type="Gene3D" id="2.120.10.80">
    <property type="entry name" value="Kelch-type beta propeller"/>
    <property type="match status" value="1"/>
</dbReference>
<dbReference type="SUPFAM" id="SSF81383">
    <property type="entry name" value="F-box domain"/>
    <property type="match status" value="1"/>
</dbReference>
<name>A9NV51_PICSI</name>
<dbReference type="InterPro" id="IPR036047">
    <property type="entry name" value="F-box-like_dom_sf"/>
</dbReference>
<dbReference type="InterPro" id="IPR050796">
    <property type="entry name" value="SCF_F-box_component"/>
</dbReference>
<dbReference type="Pfam" id="PF00646">
    <property type="entry name" value="F-box"/>
    <property type="match status" value="1"/>
</dbReference>
<dbReference type="InterPro" id="IPR001810">
    <property type="entry name" value="F-box_dom"/>
</dbReference>
<organism evidence="2">
    <name type="scientific">Picea sitchensis</name>
    <name type="common">Sitka spruce</name>
    <name type="synonym">Pinus sitchensis</name>
    <dbReference type="NCBI Taxonomy" id="3332"/>
    <lineage>
        <taxon>Eukaryota</taxon>
        <taxon>Viridiplantae</taxon>
        <taxon>Streptophyta</taxon>
        <taxon>Embryophyta</taxon>
        <taxon>Tracheophyta</taxon>
        <taxon>Spermatophyta</taxon>
        <taxon>Pinopsida</taxon>
        <taxon>Pinidae</taxon>
        <taxon>Conifers I</taxon>
        <taxon>Pinales</taxon>
        <taxon>Pinaceae</taxon>
        <taxon>Picea</taxon>
    </lineage>
</organism>
<dbReference type="Gene3D" id="1.20.1280.50">
    <property type="match status" value="1"/>
</dbReference>
<dbReference type="Pfam" id="PF03478">
    <property type="entry name" value="Beta-prop_KIB1-4"/>
    <property type="match status" value="1"/>
</dbReference>
<dbReference type="OMA" id="RSVCTKW"/>
<dbReference type="SUPFAM" id="SSF117281">
    <property type="entry name" value="Kelch motif"/>
    <property type="match status" value="1"/>
</dbReference>
<dbReference type="InterPro" id="IPR015915">
    <property type="entry name" value="Kelch-typ_b-propeller"/>
</dbReference>
<dbReference type="SMART" id="SM00256">
    <property type="entry name" value="FBOX"/>
    <property type="match status" value="1"/>
</dbReference>
<dbReference type="PROSITE" id="PS50181">
    <property type="entry name" value="FBOX"/>
    <property type="match status" value="1"/>
</dbReference>
<sequence>MNLYDYHLTAMQTENSQCKPKSEKQFIPAVCLQLEANLWSRLPEEMIERILLCLPVVSTVQFRSVCTKWKSLFLSDAYWRKRYRMDQDQDQEVKRDAWFFLCTTGQFSCAFDFEMDRWHKIPNPAIPRTSIIAAAGSILCLGNLVADCKILYICNPIKKTLMQLPPTSRVQLIHKATMCLNKDAQSYKIVVAGEENSIMSALMNSRVYRLYTEIYDSIAGYWRMAGNPLPHAKFGSDPGVWCNGLFYSITEMPYGVVRFDPENGVWTELDAAMPCYISTPSLAESNGRLIMIGRVVNNLNKATEKILIWELQNMDSDIIAWTELQQMPHCIYSEFMATVKSYSPLVCSAIGDWLCIATHLSPRTIAFNLYNNAWKSLPTDPLFPGNRNFRLLGLCYKPAVSDCHL</sequence>
<dbReference type="EMBL" id="EF085205">
    <property type="protein sequence ID" value="ABK24512.1"/>
    <property type="molecule type" value="mRNA"/>
</dbReference>